<dbReference type="RefSeq" id="XP_028474225.1">
    <property type="nucleotide sequence ID" value="XM_028617762.1"/>
</dbReference>
<evidence type="ECO:0000313" key="3">
    <source>
        <dbReference type="EMBL" id="RSH79078.1"/>
    </source>
</evidence>
<dbReference type="Proteomes" id="UP000279236">
    <property type="component" value="Unassembled WGS sequence"/>
</dbReference>
<dbReference type="AlphaFoldDB" id="A0A427XJS4"/>
<dbReference type="PANTHER" id="PTHR21445:SF0">
    <property type="entry name" value="APURINIC-APYRIMIDINIC ENDONUCLEASE"/>
    <property type="match status" value="1"/>
</dbReference>
<evidence type="ECO:0000313" key="4">
    <source>
        <dbReference type="Proteomes" id="UP000279236"/>
    </source>
</evidence>
<dbReference type="PANTHER" id="PTHR21445">
    <property type="entry name" value="ENDONUCLEASE IV ENDODEOXYRIBONUCLEASE IV"/>
    <property type="match status" value="1"/>
</dbReference>
<dbReference type="OrthoDB" id="7663182at2759"/>
<dbReference type="GO" id="GO:0003677">
    <property type="term" value="F:DNA binding"/>
    <property type="evidence" value="ECO:0007669"/>
    <property type="project" value="InterPro"/>
</dbReference>
<feature type="compositionally biased region" description="Basic and acidic residues" evidence="1">
    <location>
        <begin position="173"/>
        <end position="197"/>
    </location>
</feature>
<protein>
    <recommendedName>
        <fullName evidence="2">Xylose isomerase-like TIM barrel domain-containing protein</fullName>
    </recommendedName>
</protein>
<dbReference type="STRING" id="105984.A0A427XJS4"/>
<sequence>MAPRASQKTKRQYQRRSSDWETSVDFAPSPSATPSETCSSDYVSTSSESECSEYATDNQKIPTERPSVLYRAQRAARPLPQPPTVFLDILSEFQPGHFGYDAAREVSASSPTTGYRANAYSQEAGLSRQRQASEDISHQPQAPFLRQASEYEDAPSWRSQSSGVARMYSPGDMGRENARAEADRLIQEYRLQYPEHDLESEDEQPPPLTRGQTPGSRVDSPAYSPTCYTPVEYQEELLGLEDDGFSDVDDLPLHRSWYRRITLSPDDSEEEIDELDSSDHDRSECSEEVARPTCKADDRYTYAESQTMPIKGYHISSDGGMDKLLEGWQRVRSMEGGSRSVVVQNFFGSPRVSHNEPVTMDQVKQRQLEGKKRPLPLFRLTLDKQQQFKDTVEKDDPEALKAWTVHGTHTTNLASHNETTADKALHHIAWEMRNCKKLNIPKLCIHLGNAPGRGDLDIIIERVAGRLRELLDQVDGVTLALENMVQQSGCSSKSSWSLNTLRKIVDRVDHPRLNVCVDICHAYISDYDLYEKENVVRLMDDIRAFGPGKVAGFHISDSASAHGQRCDGHCNIGTGLIPHEAFRAILSDPEWLGKVPYFLETPNYTTIRPGHNEVLRYLELERHVHEWRWLEAIICMTDTEFEGAEFRTRQSAYNRNKLHLEGQINRYIKTRTQDGSFQHKWKADVRRRNKLRGFVSRVKLSREGRSSRPHSTANSKKRTQPEHLAVTEALDMGAWDPEDHVTDGGALESGVRLLRKRQRVPDYRSLDLRRPMAAVARPLVDRRERGVLGPRAADTARRATATYRTGSGRLTNRVVYT</sequence>
<dbReference type="InterPro" id="IPR036237">
    <property type="entry name" value="Xyl_isomerase-like_sf"/>
</dbReference>
<feature type="compositionally biased region" description="Polar residues" evidence="1">
    <location>
        <begin position="107"/>
        <end position="121"/>
    </location>
</feature>
<dbReference type="GO" id="GO:0008270">
    <property type="term" value="F:zinc ion binding"/>
    <property type="evidence" value="ECO:0007669"/>
    <property type="project" value="InterPro"/>
</dbReference>
<feature type="compositionally biased region" description="Basic and acidic residues" evidence="1">
    <location>
        <begin position="277"/>
        <end position="291"/>
    </location>
</feature>
<feature type="region of interest" description="Disordered" evidence="1">
    <location>
        <begin position="1"/>
        <end position="66"/>
    </location>
</feature>
<keyword evidence="4" id="KW-1185">Reference proteome</keyword>
<dbReference type="GO" id="GO:0005739">
    <property type="term" value="C:mitochondrion"/>
    <property type="evidence" value="ECO:0007669"/>
    <property type="project" value="TreeGrafter"/>
</dbReference>
<feature type="compositionally biased region" description="Low complexity" evidence="1">
    <location>
        <begin position="35"/>
        <end position="54"/>
    </location>
</feature>
<dbReference type="GO" id="GO:0008081">
    <property type="term" value="F:phosphoric diester hydrolase activity"/>
    <property type="evidence" value="ECO:0007669"/>
    <property type="project" value="TreeGrafter"/>
</dbReference>
<evidence type="ECO:0000256" key="1">
    <source>
        <dbReference type="SAM" id="MobiDB-lite"/>
    </source>
</evidence>
<feature type="domain" description="Xylose isomerase-like TIM barrel" evidence="2">
    <location>
        <begin position="383"/>
        <end position="615"/>
    </location>
</feature>
<feature type="compositionally biased region" description="Acidic residues" evidence="1">
    <location>
        <begin position="267"/>
        <end position="276"/>
    </location>
</feature>
<dbReference type="GO" id="GO:0006284">
    <property type="term" value="P:base-excision repair"/>
    <property type="evidence" value="ECO:0007669"/>
    <property type="project" value="TreeGrafter"/>
</dbReference>
<dbReference type="PROSITE" id="PS51432">
    <property type="entry name" value="AP_NUCLEASE_F2_4"/>
    <property type="match status" value="1"/>
</dbReference>
<proteinExistence type="predicted"/>
<dbReference type="Gene3D" id="3.20.20.150">
    <property type="entry name" value="Divalent-metal-dependent TIM barrel enzymes"/>
    <property type="match status" value="1"/>
</dbReference>
<dbReference type="GO" id="GO:0005634">
    <property type="term" value="C:nucleus"/>
    <property type="evidence" value="ECO:0007669"/>
    <property type="project" value="TreeGrafter"/>
</dbReference>
<accession>A0A427XJS4</accession>
<feature type="region of interest" description="Disordered" evidence="1">
    <location>
        <begin position="267"/>
        <end position="291"/>
    </location>
</feature>
<dbReference type="GO" id="GO:0003906">
    <property type="term" value="F:DNA-(apurinic or apyrimidinic site) endonuclease activity"/>
    <property type="evidence" value="ECO:0007669"/>
    <property type="project" value="TreeGrafter"/>
</dbReference>
<dbReference type="Pfam" id="PF01261">
    <property type="entry name" value="AP_endonuc_2"/>
    <property type="match status" value="1"/>
</dbReference>
<dbReference type="InterPro" id="IPR001719">
    <property type="entry name" value="AP_endonuc_2"/>
</dbReference>
<comment type="caution">
    <text evidence="3">The sequence shown here is derived from an EMBL/GenBank/DDBJ whole genome shotgun (WGS) entry which is preliminary data.</text>
</comment>
<reference evidence="3 4" key="1">
    <citation type="submission" date="2018-11" db="EMBL/GenBank/DDBJ databases">
        <title>Genome sequence of Apiotrichum porosum DSM 27194.</title>
        <authorList>
            <person name="Aliyu H."/>
            <person name="Gorte O."/>
            <person name="Ochsenreither K."/>
        </authorList>
    </citation>
    <scope>NUCLEOTIDE SEQUENCE [LARGE SCALE GENOMIC DNA]</scope>
    <source>
        <strain evidence="3 4">DSM 27194</strain>
    </source>
</reference>
<name>A0A427XJS4_9TREE</name>
<dbReference type="SMART" id="SM00518">
    <property type="entry name" value="AP2Ec"/>
    <property type="match status" value="1"/>
</dbReference>
<dbReference type="SUPFAM" id="SSF51658">
    <property type="entry name" value="Xylose isomerase-like"/>
    <property type="match status" value="1"/>
</dbReference>
<gene>
    <name evidence="3" type="ORF">EHS24_002010</name>
</gene>
<dbReference type="EMBL" id="RSCE01000011">
    <property type="protein sequence ID" value="RSH79078.1"/>
    <property type="molecule type" value="Genomic_DNA"/>
</dbReference>
<evidence type="ECO:0000259" key="2">
    <source>
        <dbReference type="Pfam" id="PF01261"/>
    </source>
</evidence>
<dbReference type="GeneID" id="39586553"/>
<feature type="region of interest" description="Disordered" evidence="1">
    <location>
        <begin position="699"/>
        <end position="721"/>
    </location>
</feature>
<organism evidence="3 4">
    <name type="scientific">Apiotrichum porosum</name>
    <dbReference type="NCBI Taxonomy" id="105984"/>
    <lineage>
        <taxon>Eukaryota</taxon>
        <taxon>Fungi</taxon>
        <taxon>Dikarya</taxon>
        <taxon>Basidiomycota</taxon>
        <taxon>Agaricomycotina</taxon>
        <taxon>Tremellomycetes</taxon>
        <taxon>Trichosporonales</taxon>
        <taxon>Trichosporonaceae</taxon>
        <taxon>Apiotrichum</taxon>
    </lineage>
</organism>
<feature type="region of interest" description="Disordered" evidence="1">
    <location>
        <begin position="104"/>
        <end position="227"/>
    </location>
</feature>
<dbReference type="InterPro" id="IPR013022">
    <property type="entry name" value="Xyl_isomerase-like_TIM-brl"/>
</dbReference>